<accession>A0A5B9M9U1</accession>
<evidence type="ECO:0000313" key="3">
    <source>
        <dbReference type="EMBL" id="QEF96830.1"/>
    </source>
</evidence>
<gene>
    <name evidence="3" type="ORF">Mal15_08600</name>
</gene>
<keyword evidence="2" id="KW-1133">Transmembrane helix</keyword>
<keyword evidence="4" id="KW-1185">Reference proteome</keyword>
<name>A0A5B9M9U1_9BACT</name>
<keyword evidence="2" id="KW-0812">Transmembrane</keyword>
<feature type="region of interest" description="Disordered" evidence="1">
    <location>
        <begin position="61"/>
        <end position="82"/>
    </location>
</feature>
<dbReference type="EMBL" id="CP036264">
    <property type="protein sequence ID" value="QEF96830.1"/>
    <property type="molecule type" value="Genomic_DNA"/>
</dbReference>
<dbReference type="KEGG" id="smam:Mal15_08600"/>
<feature type="region of interest" description="Disordered" evidence="1">
    <location>
        <begin position="127"/>
        <end position="148"/>
    </location>
</feature>
<sequence>MLTDRHRFREVQKFRILGEIFSDSLKFHSPGSLSLLTVIVDGRYFRAFEVRFTITSTLCGNRVTPSSDRPRSNPQPSLRRLQSNQSVGSALRLACVVALAGWFGLAIGLPRAAAQTAGNSLDVPQTRLAPIGTASPPLGATTAPPPSSTGPLTFGPNYGSPFGATGGMSQFDPYAGAPASGYVQPSTSAPILGSPSGYGGGLLGAPTTVAPQGGFFAPSSPPPGYGTPVYGGLANQPPPIIDAGNLFGSNAPVGTLPINPPANYAAPPSYGFPSSAYPSGSPSSLFPGGLLGNTPSYSPQFNPYRLIQKMRFRHTYLHDGNSAADLGINDTDVAFAFAIPSFLFSTQPLYIAPSFSLHLWDGPLSSTGADLPGNAYSAFLDFGWQSDPNRILGADLGLSVGMFSEFKSFDMDGVRVRGKGLGTFRITPASTLKVGVYYYDRVDVKLLPAVGLFWRPSPFTKVDLFFPQPRFSRYLSTVGTNDVWWYVAGEYGGGSWVIDRETKGEDQVDINDIRLTVGFEWGESQRMRNGLRTWFFEFGYVGDRELVYRRNSGDNLSLDDTWMFRLGMGY</sequence>
<protein>
    <submittedName>
        <fullName evidence="3">Uncharacterized protein</fullName>
    </submittedName>
</protein>
<dbReference type="AlphaFoldDB" id="A0A5B9M9U1"/>
<feature type="compositionally biased region" description="Low complexity" evidence="1">
    <location>
        <begin position="132"/>
        <end position="142"/>
    </location>
</feature>
<evidence type="ECO:0000256" key="2">
    <source>
        <dbReference type="SAM" id="Phobius"/>
    </source>
</evidence>
<proteinExistence type="predicted"/>
<dbReference type="Proteomes" id="UP000321353">
    <property type="component" value="Chromosome"/>
</dbReference>
<reference evidence="3 4" key="1">
    <citation type="submission" date="2019-02" db="EMBL/GenBank/DDBJ databases">
        <title>Planctomycetal bacteria perform biofilm scaping via a novel small molecule.</title>
        <authorList>
            <person name="Jeske O."/>
            <person name="Boedeker C."/>
            <person name="Wiegand S."/>
            <person name="Breitling P."/>
            <person name="Kallscheuer N."/>
            <person name="Jogler M."/>
            <person name="Rohde M."/>
            <person name="Petersen J."/>
            <person name="Medema M.H."/>
            <person name="Surup F."/>
            <person name="Jogler C."/>
        </authorList>
    </citation>
    <scope>NUCLEOTIDE SEQUENCE [LARGE SCALE GENOMIC DNA]</scope>
    <source>
        <strain evidence="3 4">Mal15</strain>
    </source>
</reference>
<organism evidence="3 4">
    <name type="scientific">Stieleria maiorica</name>
    <dbReference type="NCBI Taxonomy" id="2795974"/>
    <lineage>
        <taxon>Bacteria</taxon>
        <taxon>Pseudomonadati</taxon>
        <taxon>Planctomycetota</taxon>
        <taxon>Planctomycetia</taxon>
        <taxon>Pirellulales</taxon>
        <taxon>Pirellulaceae</taxon>
        <taxon>Stieleria</taxon>
    </lineage>
</organism>
<evidence type="ECO:0000256" key="1">
    <source>
        <dbReference type="SAM" id="MobiDB-lite"/>
    </source>
</evidence>
<evidence type="ECO:0000313" key="4">
    <source>
        <dbReference type="Proteomes" id="UP000321353"/>
    </source>
</evidence>
<feature type="transmembrane region" description="Helical" evidence="2">
    <location>
        <begin position="89"/>
        <end position="109"/>
    </location>
</feature>
<keyword evidence="2" id="KW-0472">Membrane</keyword>